<evidence type="ECO:0000256" key="19">
    <source>
        <dbReference type="PIRSR" id="PIRSR000732-2"/>
    </source>
</evidence>
<evidence type="ECO:0000256" key="9">
    <source>
        <dbReference type="ARBA" id="ARBA00022490"/>
    </source>
</evidence>
<organism evidence="24 25">
    <name type="scientific">Thermoanaerobacterium thermosaccharolyticum</name>
    <name type="common">Clostridium thermosaccharolyticum</name>
    <dbReference type="NCBI Taxonomy" id="1517"/>
    <lineage>
        <taxon>Bacteria</taxon>
        <taxon>Bacillati</taxon>
        <taxon>Bacillota</taxon>
        <taxon>Clostridia</taxon>
        <taxon>Thermoanaerobacterales</taxon>
        <taxon>Thermoanaerobacteraceae</taxon>
        <taxon>Thermoanaerobacterium</taxon>
    </lineage>
</organism>
<accession>A0A223HZH6</accession>
<dbReference type="EMBL" id="CP016893">
    <property type="protein sequence ID" value="AST57839.1"/>
    <property type="molecule type" value="Genomic_DNA"/>
</dbReference>
<dbReference type="Pfam" id="PF05524">
    <property type="entry name" value="PEP-utilisers_N"/>
    <property type="match status" value="1"/>
</dbReference>
<evidence type="ECO:0000256" key="20">
    <source>
        <dbReference type="PIRSR" id="PIRSR000732-3"/>
    </source>
</evidence>
<evidence type="ECO:0000256" key="2">
    <source>
        <dbReference type="ARBA" id="ARBA00001946"/>
    </source>
</evidence>
<dbReference type="PIRSF" id="PIRSF000732">
    <property type="entry name" value="PTS_enzyme_I"/>
    <property type="match status" value="1"/>
</dbReference>
<feature type="domain" description="PEP-utilising enzyme mobile" evidence="21">
    <location>
        <begin position="153"/>
        <end position="225"/>
    </location>
</feature>
<dbReference type="PRINTS" id="PR01736">
    <property type="entry name" value="PHPHTRNFRASE"/>
</dbReference>
<dbReference type="InterPro" id="IPR000121">
    <property type="entry name" value="PEP_util_C"/>
</dbReference>
<reference evidence="24 25" key="1">
    <citation type="submission" date="2016-08" db="EMBL/GenBank/DDBJ databases">
        <title>A novel genetic cassette of butanologenic Thermoanaerobacterium thermosaccharolyticum that directly convert cellulose to butanol.</title>
        <authorList>
            <person name="Li T."/>
            <person name="He J."/>
        </authorList>
    </citation>
    <scope>NUCLEOTIDE SEQUENCE [LARGE SCALE GENOMIC DNA]</scope>
    <source>
        <strain evidence="24 25">TG57</strain>
    </source>
</reference>
<dbReference type="GO" id="GO:0016301">
    <property type="term" value="F:kinase activity"/>
    <property type="evidence" value="ECO:0007669"/>
    <property type="project" value="UniProtKB-KW"/>
</dbReference>
<comment type="function">
    <text evidence="3 17">General (non sugar-specific) component of the phosphoenolpyruvate-dependent sugar phosphotransferase system (sugar PTS). This major carbohydrate active-transport system catalyzes the phosphorylation of incoming sugar substrates concomitantly with their translocation across the cell membrane. Enzyme I transfers the phosphoryl group from phosphoenolpyruvate (PEP) to the phosphoryl carrier protein (HPr).</text>
</comment>
<evidence type="ECO:0000313" key="25">
    <source>
        <dbReference type="Proteomes" id="UP000214975"/>
    </source>
</evidence>
<keyword evidence="12 17" id="KW-0598">Phosphotransferase system</keyword>
<keyword evidence="13 17" id="KW-0479">Metal-binding</keyword>
<comment type="catalytic activity">
    <reaction evidence="1 17">
        <text>L-histidyl-[protein] + phosphoenolpyruvate = N(pros)-phospho-L-histidyl-[protein] + pyruvate</text>
        <dbReference type="Rhea" id="RHEA:23880"/>
        <dbReference type="Rhea" id="RHEA-COMP:9745"/>
        <dbReference type="Rhea" id="RHEA-COMP:9746"/>
        <dbReference type="ChEBI" id="CHEBI:15361"/>
        <dbReference type="ChEBI" id="CHEBI:29979"/>
        <dbReference type="ChEBI" id="CHEBI:58702"/>
        <dbReference type="ChEBI" id="CHEBI:64837"/>
        <dbReference type="EC" id="2.7.3.9"/>
    </reaction>
</comment>
<evidence type="ECO:0000256" key="15">
    <source>
        <dbReference type="ARBA" id="ARBA00022842"/>
    </source>
</evidence>
<evidence type="ECO:0000259" key="23">
    <source>
        <dbReference type="Pfam" id="PF05524"/>
    </source>
</evidence>
<protein>
    <recommendedName>
        <fullName evidence="7 17">Phosphoenolpyruvate-protein phosphotransferase</fullName>
        <ecNumber evidence="6 17">2.7.3.9</ecNumber>
    </recommendedName>
    <alternativeName>
        <fullName evidence="16 17">Phosphotransferase system, enzyme I</fullName>
    </alternativeName>
</protein>
<dbReference type="AlphaFoldDB" id="A0A223HZH6"/>
<evidence type="ECO:0000256" key="6">
    <source>
        <dbReference type="ARBA" id="ARBA00012232"/>
    </source>
</evidence>
<dbReference type="Pfam" id="PF00391">
    <property type="entry name" value="PEP-utilizers"/>
    <property type="match status" value="1"/>
</dbReference>
<evidence type="ECO:0000259" key="21">
    <source>
        <dbReference type="Pfam" id="PF00391"/>
    </source>
</evidence>
<dbReference type="FunFam" id="3.20.20.60:FF:000007">
    <property type="entry name" value="Phosphoenolpyruvate-protein phosphotransferase"/>
    <property type="match status" value="1"/>
</dbReference>
<dbReference type="PANTHER" id="PTHR46244">
    <property type="entry name" value="PHOSPHOENOLPYRUVATE-PROTEIN PHOSPHOTRANSFERASE"/>
    <property type="match status" value="1"/>
</dbReference>
<keyword evidence="10 17" id="KW-0762">Sugar transport</keyword>
<gene>
    <name evidence="24" type="ORF">Thert_01857</name>
</gene>
<dbReference type="GO" id="GO:0009401">
    <property type="term" value="P:phosphoenolpyruvate-dependent sugar phosphotransferase system"/>
    <property type="evidence" value="ECO:0007669"/>
    <property type="project" value="UniProtKB-KW"/>
</dbReference>
<dbReference type="SUPFAM" id="SSF52009">
    <property type="entry name" value="Phosphohistidine domain"/>
    <property type="match status" value="1"/>
</dbReference>
<feature type="domain" description="Phosphotransferase system enzyme I N-terminal" evidence="23">
    <location>
        <begin position="3"/>
        <end position="126"/>
    </location>
</feature>
<dbReference type="SUPFAM" id="SSF47831">
    <property type="entry name" value="Enzyme I of the PEP:sugar phosphotransferase system HPr-binding (sub)domain"/>
    <property type="match status" value="1"/>
</dbReference>
<evidence type="ECO:0000256" key="7">
    <source>
        <dbReference type="ARBA" id="ARBA00016544"/>
    </source>
</evidence>
<evidence type="ECO:0000256" key="14">
    <source>
        <dbReference type="ARBA" id="ARBA00022777"/>
    </source>
</evidence>
<evidence type="ECO:0000256" key="4">
    <source>
        <dbReference type="ARBA" id="ARBA00004496"/>
    </source>
</evidence>
<feature type="binding site" evidence="19">
    <location>
        <position position="332"/>
    </location>
    <ligand>
        <name>phosphoenolpyruvate</name>
        <dbReference type="ChEBI" id="CHEBI:58702"/>
    </ligand>
</feature>
<dbReference type="SUPFAM" id="SSF51621">
    <property type="entry name" value="Phosphoenolpyruvate/pyruvate domain"/>
    <property type="match status" value="1"/>
</dbReference>
<sequence length="575" mass="64164">MLKGVAASPGIAIGKVFLYTKKFAEINTRNIDESMVKDETAKFENAIKLTKEQIEKIKEKTEMEFGKDKAEIFEAHLMLANDPELYDSVINMIKNEYVTADNAVNHVIEQHASMMESLDDKYLKERAVDLRDVGSRIINNLLGIVNVNLSELDEDVIIIAKDLTPSDTATMKKDKVLGFATDVGGRTSHTAIMARSLEIPAVVGTGNVTQNVAGGEIAIVDGNEGIVIINPSDDILKEYEDKLNKYKIRIEKLKELKDLPAVTTDGKQSMLVANIGTPKDVEGALKNGAEGIGLFRTEFLYMNRNDFPSEEEQFEAYKYVAEKMNGKPVTIRTLDIGGDKKLPYLNMPDEMNPFLGYRAIRLCLDEKEMFKTQLRALLRASAYGNILIMYPMISSVVEVRKANAILNEVKEELDTKGIKYDKNIKVGIMVEIPSAAVTADILAKEVDFFSIGTNDLCQYTLAVDRMNERIKDYYKPFNPAILRLIKNVIDASHKEGIFTAMCGEMAGDPLTTVILLGLGLDEFSMSASSIPNIKNIIRNISYEKAKEFTEMVLNMLTPDEIEDASRKILYDIIGE</sequence>
<dbReference type="GO" id="GO:0046872">
    <property type="term" value="F:metal ion binding"/>
    <property type="evidence" value="ECO:0007669"/>
    <property type="project" value="UniProtKB-KW"/>
</dbReference>
<feature type="active site" description="Tele-phosphohistidine intermediate" evidence="18">
    <location>
        <position position="189"/>
    </location>
</feature>
<dbReference type="InterPro" id="IPR008279">
    <property type="entry name" value="PEP-util_enz_mobile_dom"/>
</dbReference>
<dbReference type="Gene3D" id="3.50.30.10">
    <property type="entry name" value="Phosphohistidine domain"/>
    <property type="match status" value="1"/>
</dbReference>
<comment type="cofactor">
    <cofactor evidence="2 17 20">
        <name>Mg(2+)</name>
        <dbReference type="ChEBI" id="CHEBI:18420"/>
    </cofactor>
</comment>
<evidence type="ECO:0000256" key="13">
    <source>
        <dbReference type="ARBA" id="ARBA00022723"/>
    </source>
</evidence>
<evidence type="ECO:0000256" key="1">
    <source>
        <dbReference type="ARBA" id="ARBA00000683"/>
    </source>
</evidence>
<dbReference type="PANTHER" id="PTHR46244:SF3">
    <property type="entry name" value="PHOSPHOENOLPYRUVATE-PROTEIN PHOSPHOTRANSFERASE"/>
    <property type="match status" value="1"/>
</dbReference>
<dbReference type="PROSITE" id="PS00370">
    <property type="entry name" value="PEP_ENZYMES_PHOS_SITE"/>
    <property type="match status" value="1"/>
</dbReference>
<dbReference type="InterPro" id="IPR024692">
    <property type="entry name" value="PTS_EI"/>
</dbReference>
<dbReference type="InterPro" id="IPR015813">
    <property type="entry name" value="Pyrv/PenolPyrv_kinase-like_dom"/>
</dbReference>
<evidence type="ECO:0000256" key="3">
    <source>
        <dbReference type="ARBA" id="ARBA00002728"/>
    </source>
</evidence>
<dbReference type="GO" id="GO:0005737">
    <property type="term" value="C:cytoplasm"/>
    <property type="evidence" value="ECO:0007669"/>
    <property type="project" value="UniProtKB-SubCell"/>
</dbReference>
<keyword evidence="11 17" id="KW-0808">Transferase</keyword>
<dbReference type="Gene3D" id="1.10.274.10">
    <property type="entry name" value="PtsI, HPr-binding domain"/>
    <property type="match status" value="1"/>
</dbReference>
<dbReference type="InterPro" id="IPR040442">
    <property type="entry name" value="Pyrv_kinase-like_dom_sf"/>
</dbReference>
<keyword evidence="8 17" id="KW-0813">Transport</keyword>
<dbReference type="InterPro" id="IPR008731">
    <property type="entry name" value="PTS_EIN"/>
</dbReference>
<dbReference type="PROSITE" id="PS00742">
    <property type="entry name" value="PEP_ENZYMES_2"/>
    <property type="match status" value="1"/>
</dbReference>
<dbReference type="InterPro" id="IPR036637">
    <property type="entry name" value="Phosphohistidine_dom_sf"/>
</dbReference>
<keyword evidence="14 17" id="KW-0418">Kinase</keyword>
<keyword evidence="9 17" id="KW-0963">Cytoplasm</keyword>
<dbReference type="Gene3D" id="3.20.20.60">
    <property type="entry name" value="Phosphoenolpyruvate-binding domains"/>
    <property type="match status" value="1"/>
</dbReference>
<dbReference type="Pfam" id="PF02896">
    <property type="entry name" value="PEP-utilizers_C"/>
    <property type="match status" value="1"/>
</dbReference>
<proteinExistence type="inferred from homology"/>
<evidence type="ECO:0000256" key="11">
    <source>
        <dbReference type="ARBA" id="ARBA00022679"/>
    </source>
</evidence>
<keyword evidence="15 17" id="KW-0460">Magnesium</keyword>
<evidence type="ECO:0000256" key="18">
    <source>
        <dbReference type="PIRSR" id="PIRSR000732-1"/>
    </source>
</evidence>
<evidence type="ECO:0000259" key="22">
    <source>
        <dbReference type="Pfam" id="PF02896"/>
    </source>
</evidence>
<evidence type="ECO:0000256" key="5">
    <source>
        <dbReference type="ARBA" id="ARBA00007837"/>
    </source>
</evidence>
<feature type="binding site" evidence="20">
    <location>
        <position position="455"/>
    </location>
    <ligand>
        <name>Mg(2+)</name>
        <dbReference type="ChEBI" id="CHEBI:18420"/>
    </ligand>
</feature>
<evidence type="ECO:0000313" key="24">
    <source>
        <dbReference type="EMBL" id="AST57839.1"/>
    </source>
</evidence>
<dbReference type="InterPro" id="IPR023151">
    <property type="entry name" value="PEP_util_CS"/>
</dbReference>
<feature type="binding site" evidence="19">
    <location>
        <position position="296"/>
    </location>
    <ligand>
        <name>phosphoenolpyruvate</name>
        <dbReference type="ChEBI" id="CHEBI:58702"/>
    </ligand>
</feature>
<dbReference type="InterPro" id="IPR018274">
    <property type="entry name" value="PEP_util_AS"/>
</dbReference>
<dbReference type="EC" id="2.7.3.9" evidence="6 17"/>
<dbReference type="InterPro" id="IPR036618">
    <property type="entry name" value="PtsI_HPr-bd_sf"/>
</dbReference>
<keyword evidence="24" id="KW-0670">Pyruvate</keyword>
<comment type="similarity">
    <text evidence="5 17">Belongs to the PEP-utilizing enzyme family.</text>
</comment>
<feature type="active site" description="Proton donor" evidence="18">
    <location>
        <position position="502"/>
    </location>
</feature>
<feature type="binding site" evidence="19">
    <location>
        <begin position="454"/>
        <end position="455"/>
    </location>
    <ligand>
        <name>phosphoenolpyruvate</name>
        <dbReference type="ChEBI" id="CHEBI:58702"/>
    </ligand>
</feature>
<name>A0A223HZH6_THETR</name>
<evidence type="ECO:0000256" key="10">
    <source>
        <dbReference type="ARBA" id="ARBA00022597"/>
    </source>
</evidence>
<dbReference type="InterPro" id="IPR050499">
    <property type="entry name" value="PEP-utilizing_PTS_enzyme"/>
</dbReference>
<evidence type="ECO:0000256" key="17">
    <source>
        <dbReference type="PIRNR" id="PIRNR000732"/>
    </source>
</evidence>
<evidence type="ECO:0000256" key="16">
    <source>
        <dbReference type="ARBA" id="ARBA00033235"/>
    </source>
</evidence>
<feature type="binding site" evidence="19">
    <location>
        <position position="465"/>
    </location>
    <ligand>
        <name>phosphoenolpyruvate</name>
        <dbReference type="ChEBI" id="CHEBI:58702"/>
    </ligand>
</feature>
<feature type="domain" description="PEP-utilising enzyme C-terminal" evidence="22">
    <location>
        <begin position="252"/>
        <end position="541"/>
    </location>
</feature>
<dbReference type="GO" id="GO:0008965">
    <property type="term" value="F:phosphoenolpyruvate-protein phosphotransferase activity"/>
    <property type="evidence" value="ECO:0007669"/>
    <property type="project" value="UniProtKB-EC"/>
</dbReference>
<dbReference type="InterPro" id="IPR006318">
    <property type="entry name" value="PTS_EI-like"/>
</dbReference>
<dbReference type="RefSeq" id="WP_094397417.1">
    <property type="nucleotide sequence ID" value="NZ_CP016893.1"/>
</dbReference>
<dbReference type="NCBIfam" id="TIGR01417">
    <property type="entry name" value="PTS_I_fam"/>
    <property type="match status" value="1"/>
</dbReference>
<evidence type="ECO:0000256" key="8">
    <source>
        <dbReference type="ARBA" id="ARBA00022448"/>
    </source>
</evidence>
<evidence type="ECO:0000256" key="12">
    <source>
        <dbReference type="ARBA" id="ARBA00022683"/>
    </source>
</evidence>
<feature type="binding site" evidence="20">
    <location>
        <position position="431"/>
    </location>
    <ligand>
        <name>Mg(2+)</name>
        <dbReference type="ChEBI" id="CHEBI:18420"/>
    </ligand>
</feature>
<dbReference type="Proteomes" id="UP000214975">
    <property type="component" value="Chromosome"/>
</dbReference>
<comment type="subcellular location">
    <subcellularLocation>
        <location evidence="4 17">Cytoplasm</location>
    </subcellularLocation>
</comment>